<proteinExistence type="inferred from homology"/>
<sequence length="309" mass="34279">MNRAIGINKLGVVLGPTVIVASCSKLPPPPPPPTPPFARLPPPPLALASSMEELLYLALGLLLAIVVLYGLLELHYFLRMCLCVVLARFIKRRCHILDATTVNGLCLTNDVDTLLYHMNNARYFREMDFARVDFYERTNLYRTITGMGGSVFQGAATIRYRRFIRPFHRFKIVSRIIYWDDQSLFMEHRFVRPSDRFVHCIAICRQRVIDVSMEAVMAELLPRTSSNGFRATATTPVVPLTSGTRDQGGISNPALDTSLAENGHGTPTAATVGAAASAHCAKLKPSLPPELGKWIEYNDMSSKNLRSGC</sequence>
<dbReference type="GeneID" id="108080256"/>
<dbReference type="InterPro" id="IPR051490">
    <property type="entry name" value="THEM6_lcsJ_thioesterase"/>
</dbReference>
<reference evidence="5" key="1">
    <citation type="submission" date="2025-08" db="UniProtKB">
        <authorList>
            <consortium name="RefSeq"/>
        </authorList>
    </citation>
    <scope>IDENTIFICATION</scope>
    <source>
        <strain evidence="5">14028-0561.14</strain>
        <tissue evidence="5">Whole fly</tissue>
    </source>
</reference>
<accession>A0ABM4GPV5</accession>
<protein>
    <recommendedName>
        <fullName evidence="2">Protein THEM6</fullName>
    </recommendedName>
</protein>
<keyword evidence="3" id="KW-0472">Membrane</keyword>
<dbReference type="RefSeq" id="XP_070144746.1">
    <property type="nucleotide sequence ID" value="XM_070288645.1"/>
</dbReference>
<dbReference type="PANTHER" id="PTHR12475:SF11">
    <property type="entry name" value="PROTEIN THEM6"/>
    <property type="match status" value="1"/>
</dbReference>
<keyword evidence="3" id="KW-1133">Transmembrane helix</keyword>
<dbReference type="SUPFAM" id="SSF54637">
    <property type="entry name" value="Thioesterase/thiol ester dehydrase-isomerase"/>
    <property type="match status" value="1"/>
</dbReference>
<dbReference type="PANTHER" id="PTHR12475">
    <property type="match status" value="1"/>
</dbReference>
<evidence type="ECO:0000313" key="5">
    <source>
        <dbReference type="RefSeq" id="XP_070144746.1"/>
    </source>
</evidence>
<dbReference type="Proteomes" id="UP001652661">
    <property type="component" value="Chromosome X"/>
</dbReference>
<dbReference type="PROSITE" id="PS51257">
    <property type="entry name" value="PROKAR_LIPOPROTEIN"/>
    <property type="match status" value="1"/>
</dbReference>
<dbReference type="CDD" id="cd00586">
    <property type="entry name" value="4HBT"/>
    <property type="match status" value="1"/>
</dbReference>
<comment type="similarity">
    <text evidence="1">Belongs to the THEM6 family.</text>
</comment>
<dbReference type="Pfam" id="PF13279">
    <property type="entry name" value="4HBT_2"/>
    <property type="match status" value="1"/>
</dbReference>
<feature type="transmembrane region" description="Helical" evidence="3">
    <location>
        <begin position="54"/>
        <end position="72"/>
    </location>
</feature>
<organism evidence="4 5">
    <name type="scientific">Drosophila kikkawai</name>
    <name type="common">Fruit fly</name>
    <dbReference type="NCBI Taxonomy" id="30033"/>
    <lineage>
        <taxon>Eukaryota</taxon>
        <taxon>Metazoa</taxon>
        <taxon>Ecdysozoa</taxon>
        <taxon>Arthropoda</taxon>
        <taxon>Hexapoda</taxon>
        <taxon>Insecta</taxon>
        <taxon>Pterygota</taxon>
        <taxon>Neoptera</taxon>
        <taxon>Endopterygota</taxon>
        <taxon>Diptera</taxon>
        <taxon>Brachycera</taxon>
        <taxon>Muscomorpha</taxon>
        <taxon>Ephydroidea</taxon>
        <taxon>Drosophilidae</taxon>
        <taxon>Drosophila</taxon>
        <taxon>Sophophora</taxon>
    </lineage>
</organism>
<dbReference type="InterPro" id="IPR029069">
    <property type="entry name" value="HotDog_dom_sf"/>
</dbReference>
<evidence type="ECO:0000256" key="2">
    <source>
        <dbReference type="ARBA" id="ARBA00041112"/>
    </source>
</evidence>
<evidence type="ECO:0000313" key="4">
    <source>
        <dbReference type="Proteomes" id="UP001652661"/>
    </source>
</evidence>
<evidence type="ECO:0000256" key="3">
    <source>
        <dbReference type="SAM" id="Phobius"/>
    </source>
</evidence>
<dbReference type="Gene3D" id="3.10.129.10">
    <property type="entry name" value="Hotdog Thioesterase"/>
    <property type="match status" value="1"/>
</dbReference>
<evidence type="ECO:0000256" key="1">
    <source>
        <dbReference type="ARBA" id="ARBA00038228"/>
    </source>
</evidence>
<gene>
    <name evidence="5" type="primary">LOC108080256</name>
</gene>
<name>A0ABM4GPV5_DROKI</name>
<keyword evidence="3" id="KW-0812">Transmembrane</keyword>
<keyword evidence="4" id="KW-1185">Reference proteome</keyword>